<sequence length="106" mass="11094">MTRLTYLAASVAVAIAAGLPADAAGPKACPPGLAKKSPACIPPGQVGKAYRVGDRITGDYVVIRNAGRWGLDPNETYYRIGDQVLRVDRDTKMVLDLIGAAAAILN</sequence>
<evidence type="ECO:0000313" key="2">
    <source>
        <dbReference type="EMBL" id="SDH96933.1"/>
    </source>
</evidence>
<evidence type="ECO:0000256" key="1">
    <source>
        <dbReference type="SAM" id="SignalP"/>
    </source>
</evidence>
<organism evidence="2 3">
    <name type="scientific">Lutimaribacter saemankumensis</name>
    <dbReference type="NCBI Taxonomy" id="490829"/>
    <lineage>
        <taxon>Bacteria</taxon>
        <taxon>Pseudomonadati</taxon>
        <taxon>Pseudomonadota</taxon>
        <taxon>Alphaproteobacteria</taxon>
        <taxon>Rhodobacterales</taxon>
        <taxon>Roseobacteraceae</taxon>
        <taxon>Lutimaribacter</taxon>
    </lineage>
</organism>
<reference evidence="2 3" key="1">
    <citation type="submission" date="2016-10" db="EMBL/GenBank/DDBJ databases">
        <authorList>
            <person name="de Groot N.N."/>
        </authorList>
    </citation>
    <scope>NUCLEOTIDE SEQUENCE [LARGE SCALE GENOMIC DNA]</scope>
    <source>
        <strain evidence="2 3">DSM 28010</strain>
    </source>
</reference>
<accession>A0A1G8GRH8</accession>
<feature type="chain" id="PRO_5011461117" description="Nickel/cobalt transporter regulator" evidence="1">
    <location>
        <begin position="24"/>
        <end position="106"/>
    </location>
</feature>
<dbReference type="Gene3D" id="3.10.450.160">
    <property type="entry name" value="inner membrane protein cigr"/>
    <property type="match status" value="1"/>
</dbReference>
<protein>
    <recommendedName>
        <fullName evidence="4">Nickel/cobalt transporter regulator</fullName>
    </recommendedName>
</protein>
<keyword evidence="1" id="KW-0732">Signal</keyword>
<dbReference type="RefSeq" id="WP_090025589.1">
    <property type="nucleotide sequence ID" value="NZ_FNEB01000001.1"/>
</dbReference>
<dbReference type="EMBL" id="FNEB01000001">
    <property type="protein sequence ID" value="SDH96933.1"/>
    <property type="molecule type" value="Genomic_DNA"/>
</dbReference>
<evidence type="ECO:0000313" key="3">
    <source>
        <dbReference type="Proteomes" id="UP000199340"/>
    </source>
</evidence>
<feature type="signal peptide" evidence="1">
    <location>
        <begin position="1"/>
        <end position="23"/>
    </location>
</feature>
<dbReference type="OrthoDB" id="7666115at2"/>
<evidence type="ECO:0008006" key="4">
    <source>
        <dbReference type="Google" id="ProtNLM"/>
    </source>
</evidence>
<keyword evidence="3" id="KW-1185">Reference proteome</keyword>
<dbReference type="Proteomes" id="UP000199340">
    <property type="component" value="Unassembled WGS sequence"/>
</dbReference>
<proteinExistence type="predicted"/>
<name>A0A1G8GRH8_9RHOB</name>
<gene>
    <name evidence="2" type="ORF">SAMN05421850_101192</name>
</gene>
<dbReference type="AlphaFoldDB" id="A0A1G8GRH8"/>